<sequence length="307" mass="34601">MTNLERWQMILEDVPDEEYQSCLSRIFYPTIVFDVDSCIGPEGIDELGRIHHKTEEIAGMTRSAMGGDLSYDDVFAKRLDLTQPRESDLQTVADNYLRHMIKDTLEVFQALRAIGMDIHLLSGGFDAAIYPLAQYLGVPKNNVHANTLIFDANGNYQGFDRQNPLSRQGGKKTVLEALLAEKRIYKPLAIVGDSITELETAPVTDIRIGFGGFVQRQRVIEETDVFLTQPAFAPLVPLVLDNLHIKEILDYHPKHRPILQKGLALIPSIRFNNRALKLQESLQITSDQIPVSAFDPKAPIFPIWNGY</sequence>
<proteinExistence type="predicted"/>
<dbReference type="Gene3D" id="1.10.150.210">
    <property type="entry name" value="Phosphoserine phosphatase, domain 2"/>
    <property type="match status" value="1"/>
</dbReference>
<evidence type="ECO:0000256" key="9">
    <source>
        <dbReference type="ARBA" id="ARBA00048138"/>
    </source>
</evidence>
<evidence type="ECO:0000256" key="5">
    <source>
        <dbReference type="ARBA" id="ARBA00022723"/>
    </source>
</evidence>
<evidence type="ECO:0000256" key="4">
    <source>
        <dbReference type="ARBA" id="ARBA00022605"/>
    </source>
</evidence>
<dbReference type="InterPro" id="IPR023214">
    <property type="entry name" value="HAD_sf"/>
</dbReference>
<evidence type="ECO:0000313" key="11">
    <source>
        <dbReference type="EMBL" id="OGG19863.1"/>
    </source>
</evidence>
<dbReference type="AlphaFoldDB" id="A0A1F6A5F1"/>
<evidence type="ECO:0000256" key="7">
    <source>
        <dbReference type="ARBA" id="ARBA00022842"/>
    </source>
</evidence>
<gene>
    <name evidence="11" type="ORF">A3D03_00375</name>
</gene>
<organism evidence="11 12">
    <name type="scientific">Candidatus Gottesmanbacteria bacterium RIFCSPHIGHO2_02_FULL_40_13</name>
    <dbReference type="NCBI Taxonomy" id="1798384"/>
    <lineage>
        <taxon>Bacteria</taxon>
        <taxon>Candidatus Gottesmaniibacteriota</taxon>
    </lineage>
</organism>
<dbReference type="GO" id="GO:0000287">
    <property type="term" value="F:magnesium ion binding"/>
    <property type="evidence" value="ECO:0007669"/>
    <property type="project" value="TreeGrafter"/>
</dbReference>
<comment type="catalytic activity">
    <reaction evidence="10">
        <text>O-phospho-D-serine + H2O = D-serine + phosphate</text>
        <dbReference type="Rhea" id="RHEA:24873"/>
        <dbReference type="ChEBI" id="CHEBI:15377"/>
        <dbReference type="ChEBI" id="CHEBI:35247"/>
        <dbReference type="ChEBI" id="CHEBI:43474"/>
        <dbReference type="ChEBI" id="CHEBI:58680"/>
        <dbReference type="EC" id="3.1.3.3"/>
    </reaction>
</comment>
<dbReference type="EMBL" id="MFJN01000068">
    <property type="protein sequence ID" value="OGG19863.1"/>
    <property type="molecule type" value="Genomic_DNA"/>
</dbReference>
<keyword evidence="6" id="KW-0378">Hydrolase</keyword>
<keyword evidence="4" id="KW-0028">Amino-acid biosynthesis</keyword>
<evidence type="ECO:0000256" key="6">
    <source>
        <dbReference type="ARBA" id="ARBA00022801"/>
    </source>
</evidence>
<dbReference type="InterPro" id="IPR050582">
    <property type="entry name" value="HAD-like_SerB"/>
</dbReference>
<dbReference type="InterPro" id="IPR036412">
    <property type="entry name" value="HAD-like_sf"/>
</dbReference>
<dbReference type="STRING" id="1798384.A3D03_00375"/>
<dbReference type="PANTHER" id="PTHR43344:SF2">
    <property type="entry name" value="PHOSPHOSERINE PHOSPHATASE"/>
    <property type="match status" value="1"/>
</dbReference>
<accession>A0A1F6A5F1</accession>
<dbReference type="GO" id="GO:0006564">
    <property type="term" value="P:L-serine biosynthetic process"/>
    <property type="evidence" value="ECO:0007669"/>
    <property type="project" value="UniProtKB-KW"/>
</dbReference>
<dbReference type="GO" id="GO:0005737">
    <property type="term" value="C:cytoplasm"/>
    <property type="evidence" value="ECO:0007669"/>
    <property type="project" value="TreeGrafter"/>
</dbReference>
<name>A0A1F6A5F1_9BACT</name>
<evidence type="ECO:0000256" key="2">
    <source>
        <dbReference type="ARBA" id="ARBA00005135"/>
    </source>
</evidence>
<comment type="caution">
    <text evidence="11">The sequence shown here is derived from an EMBL/GenBank/DDBJ whole genome shotgun (WGS) entry which is preliminary data.</text>
</comment>
<comment type="pathway">
    <text evidence="2">Amino-acid biosynthesis; L-serine biosynthesis; L-serine from 3-phospho-D-glycerate: step 3/3.</text>
</comment>
<evidence type="ECO:0000256" key="3">
    <source>
        <dbReference type="ARBA" id="ARBA00012640"/>
    </source>
</evidence>
<evidence type="ECO:0000313" key="12">
    <source>
        <dbReference type="Proteomes" id="UP000177092"/>
    </source>
</evidence>
<dbReference type="NCBIfam" id="TIGR01488">
    <property type="entry name" value="HAD-SF-IB"/>
    <property type="match status" value="1"/>
</dbReference>
<evidence type="ECO:0000256" key="8">
    <source>
        <dbReference type="ARBA" id="ARBA00023299"/>
    </source>
</evidence>
<dbReference type="PANTHER" id="PTHR43344">
    <property type="entry name" value="PHOSPHOSERINE PHOSPHATASE"/>
    <property type="match status" value="1"/>
</dbReference>
<keyword evidence="5" id="KW-0479">Metal-binding</keyword>
<reference evidence="11 12" key="1">
    <citation type="journal article" date="2016" name="Nat. Commun.">
        <title>Thousands of microbial genomes shed light on interconnected biogeochemical processes in an aquifer system.</title>
        <authorList>
            <person name="Anantharaman K."/>
            <person name="Brown C.T."/>
            <person name="Hug L.A."/>
            <person name="Sharon I."/>
            <person name="Castelle C.J."/>
            <person name="Probst A.J."/>
            <person name="Thomas B.C."/>
            <person name="Singh A."/>
            <person name="Wilkins M.J."/>
            <person name="Karaoz U."/>
            <person name="Brodie E.L."/>
            <person name="Williams K.H."/>
            <person name="Hubbard S.S."/>
            <person name="Banfield J.F."/>
        </authorList>
    </citation>
    <scope>NUCLEOTIDE SEQUENCE [LARGE SCALE GENOMIC DNA]</scope>
</reference>
<comment type="cofactor">
    <cofactor evidence="1">
        <name>Mg(2+)</name>
        <dbReference type="ChEBI" id="CHEBI:18420"/>
    </cofactor>
</comment>
<evidence type="ECO:0000256" key="10">
    <source>
        <dbReference type="ARBA" id="ARBA00048523"/>
    </source>
</evidence>
<dbReference type="SUPFAM" id="SSF56784">
    <property type="entry name" value="HAD-like"/>
    <property type="match status" value="1"/>
</dbReference>
<dbReference type="GO" id="GO:0036424">
    <property type="term" value="F:L-phosphoserine phosphatase activity"/>
    <property type="evidence" value="ECO:0007669"/>
    <property type="project" value="TreeGrafter"/>
</dbReference>
<evidence type="ECO:0000256" key="1">
    <source>
        <dbReference type="ARBA" id="ARBA00001946"/>
    </source>
</evidence>
<protein>
    <recommendedName>
        <fullName evidence="3">phosphoserine phosphatase</fullName>
        <ecNumber evidence="3">3.1.3.3</ecNumber>
    </recommendedName>
</protein>
<dbReference type="Gene3D" id="3.40.50.1000">
    <property type="entry name" value="HAD superfamily/HAD-like"/>
    <property type="match status" value="1"/>
</dbReference>
<keyword evidence="7" id="KW-0460">Magnesium</keyword>
<dbReference type="EC" id="3.1.3.3" evidence="3"/>
<dbReference type="Proteomes" id="UP000177092">
    <property type="component" value="Unassembled WGS sequence"/>
</dbReference>
<keyword evidence="8" id="KW-0718">Serine biosynthesis</keyword>
<comment type="catalytic activity">
    <reaction evidence="9">
        <text>O-phospho-L-serine + H2O = L-serine + phosphate</text>
        <dbReference type="Rhea" id="RHEA:21208"/>
        <dbReference type="ChEBI" id="CHEBI:15377"/>
        <dbReference type="ChEBI" id="CHEBI:33384"/>
        <dbReference type="ChEBI" id="CHEBI:43474"/>
        <dbReference type="ChEBI" id="CHEBI:57524"/>
        <dbReference type="EC" id="3.1.3.3"/>
    </reaction>
</comment>